<feature type="active site" evidence="8">
    <location>
        <position position="136"/>
    </location>
</feature>
<gene>
    <name evidence="13" type="ORF">JJQ90_24080</name>
</gene>
<evidence type="ECO:0000256" key="5">
    <source>
        <dbReference type="ARBA" id="ARBA00022741"/>
    </source>
</evidence>
<evidence type="ECO:0000256" key="3">
    <source>
        <dbReference type="ARBA" id="ARBA00022553"/>
    </source>
</evidence>
<evidence type="ECO:0000313" key="13">
    <source>
        <dbReference type="EMBL" id="MBU8546820.1"/>
    </source>
</evidence>
<evidence type="ECO:0000256" key="2">
    <source>
        <dbReference type="ARBA" id="ARBA00012438"/>
    </source>
</evidence>
<dbReference type="InterPro" id="IPR000780">
    <property type="entry name" value="CheR_MeTrfase"/>
</dbReference>
<dbReference type="Pfam" id="PF07536">
    <property type="entry name" value="HWE_HK"/>
    <property type="match status" value="1"/>
</dbReference>
<keyword evidence="5" id="KW-0547">Nucleotide-binding</keyword>
<feature type="coiled-coil region" evidence="9">
    <location>
        <begin position="649"/>
        <end position="732"/>
    </location>
</feature>
<keyword evidence="3" id="KW-0597">Phosphoprotein</keyword>
<keyword evidence="4" id="KW-0808">Transferase</keyword>
<name>A0ABS6HHS8_9PROT</name>
<proteinExistence type="predicted"/>
<dbReference type="PROSITE" id="PS50123">
    <property type="entry name" value="CHER"/>
    <property type="match status" value="1"/>
</dbReference>
<evidence type="ECO:0000259" key="11">
    <source>
        <dbReference type="PROSITE" id="PS50122"/>
    </source>
</evidence>
<evidence type="ECO:0000313" key="14">
    <source>
        <dbReference type="Proteomes" id="UP000689967"/>
    </source>
</evidence>
<evidence type="ECO:0000256" key="1">
    <source>
        <dbReference type="ARBA" id="ARBA00000085"/>
    </source>
</evidence>
<dbReference type="PANTHER" id="PTHR24422">
    <property type="entry name" value="CHEMOTAXIS PROTEIN METHYLTRANSFERASE"/>
    <property type="match status" value="1"/>
</dbReference>
<accession>A0ABS6HHS8</accession>
<keyword evidence="7" id="KW-0067">ATP-binding</keyword>
<dbReference type="RefSeq" id="WP_216878834.1">
    <property type="nucleotide sequence ID" value="NZ_JAERQM010000009.1"/>
</dbReference>
<dbReference type="Proteomes" id="UP000689967">
    <property type="component" value="Unassembled WGS sequence"/>
</dbReference>
<dbReference type="Pfam" id="PF13596">
    <property type="entry name" value="PAS_10"/>
    <property type="match status" value="1"/>
</dbReference>
<protein>
    <recommendedName>
        <fullName evidence="2">histidine kinase</fullName>
        <ecNumber evidence="2">2.7.13.3</ecNumber>
    </recommendedName>
</protein>
<sequence length="1099" mass="119876">MTYAVARFPIVGIGASAGGVEALQSFFRAMKQPSPMAFIVVTHLARGRLSALPGILADCTDQPIIPAEDDQKVEPGHTYVLQQNAIITIEGGRIVLRPQPAERRREHHPIDVFLSSLAEDQQHGAIGVVLSGSGSDGTLGLKAIKTAGGLTMVQGSNGTSPQYDDMPHSAIGAGVVDLVVPAEHMLARLAELAEGFDDPSREQLSGAASAAAHATIAGILMASVGHDFSGYKDRTFFRRVHRRIHVLRLPSLEAYIAKLRADPEEARRLFQDLLIGVTSFYRDPAAFTVLAERVIPRLFEGHRPDEAVRIWVPGCSTGEEAYSLAILLREHMDANPGGPRAQIFATDIDEAALAVARRGRYPAALLASLTPARLARHFVEDGACFAVAKPLRDLCVFSAHNLINDPPFSRIDLISCRNLMIYLGTALQDRVIPLFHYALRPGGFLFLGIAETIARHADHFTADDKAHRIYRRRDAIAAGGPALRLLAHAPGTARIWPPRIAARPVAGARGTELRQAVEALVLDQFAPPHVVVNRDGDVLHQSAHLGRYLEPATGRPSRQLLAMARPGLRFVLRAALREAIETQARVIRPLVEIEVEQLRISISLTITPLPMPLPMPEAADRLFMVVFTEIPAAPQALVRPDAPLEQGGTQRLERELRDTRERLQSTSEEYETATEELTSANEEMVSVNEELQSTNEELETSKEELQSVNEELRAANTELSSKIDELDRANGDLRNLFDSTQIATLFLDRHLVIRSFTPAVTSIFNLVAADRGRPVTDFASQLDKVNLRRETRQVLDERETVERRVTARDGQVHYLMRLLPYRTAEGLVDGVVLTFFDVTKVVEGEILGTLVDELNHRVRNMLQVVQAVASITLRRTGSLDEFRASFGGRIKALARAHELLADQGWTTVDLEALVTKEVSPHVDGADRVTLSGAAVALRPKVALTLGMVLHELVTNAVKHGALSVPRGVVRVGWKVEGVAPAAMLRITWTESGGPATVPAQGEQRRGFGTELMGRLLHHDLGGEVKVVLGDGVRVTTLDLPLNGEPVPALHALAGPHAPGAKTNGAGGPRETEPRFRTHNQNNMTAAKAHAERKMSGHRS</sequence>
<organism evidence="13 14">
    <name type="scientific">Falsiroseomonas oleicola</name>
    <dbReference type="NCBI Taxonomy" id="2801474"/>
    <lineage>
        <taxon>Bacteria</taxon>
        <taxon>Pseudomonadati</taxon>
        <taxon>Pseudomonadota</taxon>
        <taxon>Alphaproteobacteria</taxon>
        <taxon>Acetobacterales</taxon>
        <taxon>Roseomonadaceae</taxon>
        <taxon>Falsiroseomonas</taxon>
    </lineage>
</organism>
<feature type="domain" description="CheB-type methylesterase" evidence="11">
    <location>
        <begin position="4"/>
        <end position="189"/>
    </location>
</feature>
<dbReference type="Pfam" id="PF01339">
    <property type="entry name" value="CheB_methylest"/>
    <property type="match status" value="1"/>
</dbReference>
<keyword evidence="8" id="KW-0378">Hydrolase</keyword>
<evidence type="ECO:0000256" key="7">
    <source>
        <dbReference type="ARBA" id="ARBA00022840"/>
    </source>
</evidence>
<keyword evidence="9" id="KW-0175">Coiled coil</keyword>
<dbReference type="Pfam" id="PF03705">
    <property type="entry name" value="CheR_N"/>
    <property type="match status" value="1"/>
</dbReference>
<keyword evidence="6" id="KW-0418">Kinase</keyword>
<dbReference type="EC" id="2.7.13.3" evidence="2"/>
<reference evidence="13 14" key="1">
    <citation type="submission" date="2021-01" db="EMBL/GenBank/DDBJ databases">
        <title>Roseomonas sp. nov, a bacterium isolated from an oil production mixture in Yumen Oilfield.</title>
        <authorList>
            <person name="Wu D."/>
        </authorList>
    </citation>
    <scope>NUCLEOTIDE SEQUENCE [LARGE SCALE GENOMIC DNA]</scope>
    <source>
        <strain evidence="13 14">ROY-5-3</strain>
    </source>
</reference>
<evidence type="ECO:0000256" key="9">
    <source>
        <dbReference type="SAM" id="Coils"/>
    </source>
</evidence>
<comment type="catalytic activity">
    <reaction evidence="1">
        <text>ATP + protein L-histidine = ADP + protein N-phospho-L-histidine.</text>
        <dbReference type="EC" id="2.7.13.3"/>
    </reaction>
</comment>
<dbReference type="SMART" id="SM00138">
    <property type="entry name" value="MeTrc"/>
    <property type="match status" value="1"/>
</dbReference>
<evidence type="ECO:0000259" key="12">
    <source>
        <dbReference type="PROSITE" id="PS50123"/>
    </source>
</evidence>
<feature type="active site" evidence="8">
    <location>
        <position position="16"/>
    </location>
</feature>
<keyword evidence="8" id="KW-0145">Chemotaxis</keyword>
<feature type="active site" evidence="8">
    <location>
        <position position="43"/>
    </location>
</feature>
<dbReference type="Pfam" id="PF01739">
    <property type="entry name" value="CheR"/>
    <property type="match status" value="1"/>
</dbReference>
<feature type="compositionally biased region" description="Low complexity" evidence="10">
    <location>
        <begin position="1050"/>
        <end position="1060"/>
    </location>
</feature>
<dbReference type="InterPro" id="IPR022641">
    <property type="entry name" value="CheR_N"/>
</dbReference>
<comment type="caution">
    <text evidence="13">The sequence shown here is derived from an EMBL/GenBank/DDBJ whole genome shotgun (WGS) entry which is preliminary data.</text>
</comment>
<dbReference type="EMBL" id="JAERQM010000009">
    <property type="protein sequence ID" value="MBU8546820.1"/>
    <property type="molecule type" value="Genomic_DNA"/>
</dbReference>
<feature type="compositionally biased region" description="Basic and acidic residues" evidence="10">
    <location>
        <begin position="1088"/>
        <end position="1099"/>
    </location>
</feature>
<dbReference type="CDD" id="cd02440">
    <property type="entry name" value="AdoMet_MTases"/>
    <property type="match status" value="1"/>
</dbReference>
<evidence type="ECO:0000256" key="10">
    <source>
        <dbReference type="SAM" id="MobiDB-lite"/>
    </source>
</evidence>
<evidence type="ECO:0000256" key="8">
    <source>
        <dbReference type="PROSITE-ProRule" id="PRU00050"/>
    </source>
</evidence>
<dbReference type="InterPro" id="IPR050903">
    <property type="entry name" value="Bact_Chemotaxis_MeTrfase"/>
</dbReference>
<dbReference type="PANTHER" id="PTHR24422:SF27">
    <property type="entry name" value="PROTEIN-GLUTAMATE O-METHYLTRANSFERASE"/>
    <property type="match status" value="1"/>
</dbReference>
<evidence type="ECO:0000256" key="6">
    <source>
        <dbReference type="ARBA" id="ARBA00022777"/>
    </source>
</evidence>
<dbReference type="SMART" id="SM00911">
    <property type="entry name" value="HWE_HK"/>
    <property type="match status" value="1"/>
</dbReference>
<feature type="domain" description="CheR-type methyltransferase" evidence="12">
    <location>
        <begin position="219"/>
        <end position="475"/>
    </location>
</feature>
<dbReference type="InterPro" id="IPR000673">
    <property type="entry name" value="Sig_transdc_resp-reg_Me-estase"/>
</dbReference>
<keyword evidence="14" id="KW-1185">Reference proteome</keyword>
<dbReference type="InterPro" id="IPR011102">
    <property type="entry name" value="Sig_transdc_His_kinase_HWE"/>
</dbReference>
<dbReference type="InterPro" id="IPR022642">
    <property type="entry name" value="CheR_C"/>
</dbReference>
<feature type="region of interest" description="Disordered" evidence="10">
    <location>
        <begin position="1050"/>
        <end position="1099"/>
    </location>
</feature>
<evidence type="ECO:0000256" key="4">
    <source>
        <dbReference type="ARBA" id="ARBA00022679"/>
    </source>
</evidence>
<dbReference type="PROSITE" id="PS50122">
    <property type="entry name" value="CHEB"/>
    <property type="match status" value="1"/>
</dbReference>
<dbReference type="CDD" id="cd16434">
    <property type="entry name" value="CheB-CheR_fusion"/>
    <property type="match status" value="1"/>
</dbReference>